<dbReference type="AlphaFoldDB" id="H0QYB5"/>
<accession>H0QYB5</accession>
<organism evidence="1 2">
    <name type="scientific">Gordonia effusa NBRC 100432</name>
    <dbReference type="NCBI Taxonomy" id="1077974"/>
    <lineage>
        <taxon>Bacteria</taxon>
        <taxon>Bacillati</taxon>
        <taxon>Actinomycetota</taxon>
        <taxon>Actinomycetes</taxon>
        <taxon>Mycobacteriales</taxon>
        <taxon>Gordoniaceae</taxon>
        <taxon>Gordonia</taxon>
    </lineage>
</organism>
<evidence type="ECO:0000313" key="2">
    <source>
        <dbReference type="Proteomes" id="UP000035034"/>
    </source>
</evidence>
<evidence type="ECO:0000313" key="1">
    <source>
        <dbReference type="EMBL" id="GAB17816.1"/>
    </source>
</evidence>
<dbReference type="EMBL" id="BAEH01000039">
    <property type="protein sequence ID" value="GAB17816.1"/>
    <property type="molecule type" value="Genomic_DNA"/>
</dbReference>
<comment type="caution">
    <text evidence="1">The sequence shown here is derived from an EMBL/GenBank/DDBJ whole genome shotgun (WGS) entry which is preliminary data.</text>
</comment>
<proteinExistence type="predicted"/>
<gene>
    <name evidence="1" type="ORF">GOEFS_039_00510</name>
</gene>
<sequence length="94" mass="9916">MTPIGIMCDLVPNPNTGLSTPVVVLTGKVDCSEALSVARDYLAGIKAGKPAGQGQFMTVRGWDCNWPYVDGRSHADSYLKCVDASGSNSIRIGN</sequence>
<keyword evidence="2" id="KW-1185">Reference proteome</keyword>
<dbReference type="Proteomes" id="UP000035034">
    <property type="component" value="Unassembled WGS sequence"/>
</dbReference>
<reference evidence="1 2" key="1">
    <citation type="submission" date="2011-12" db="EMBL/GenBank/DDBJ databases">
        <title>Whole genome shotgun sequence of Gordonia effusa NBRC 100432.</title>
        <authorList>
            <person name="Yoshida I."/>
            <person name="Takarada H."/>
            <person name="Hosoyama A."/>
            <person name="Tsuchikane K."/>
            <person name="Katsumata H."/>
            <person name="Yamazaki S."/>
            <person name="Fujita N."/>
        </authorList>
    </citation>
    <scope>NUCLEOTIDE SEQUENCE [LARGE SCALE GENOMIC DNA]</scope>
    <source>
        <strain evidence="1 2">NBRC 100432</strain>
    </source>
</reference>
<name>H0QYB5_9ACTN</name>
<dbReference type="eggNOG" id="ENOG5031IPY">
    <property type="taxonomic scope" value="Bacteria"/>
</dbReference>
<protein>
    <submittedName>
        <fullName evidence="1">Uncharacterized protein</fullName>
    </submittedName>
</protein>